<evidence type="ECO:0000313" key="3">
    <source>
        <dbReference type="Proteomes" id="UP000028828"/>
    </source>
</evidence>
<reference evidence="2 3" key="1">
    <citation type="submission" date="2014-03" db="EMBL/GenBank/DDBJ databases">
        <authorList>
            <person name="Sibley D."/>
            <person name="Venepally P."/>
            <person name="Karamycheva S."/>
            <person name="Hadjithomas M."/>
            <person name="Khan A."/>
            <person name="Brunk B."/>
            <person name="Roos D."/>
            <person name="Caler E."/>
            <person name="Lorenzi H."/>
        </authorList>
    </citation>
    <scope>NUCLEOTIDE SEQUENCE [LARGE SCALE GENOMIC DNA]</scope>
    <source>
        <strain evidence="3">p89</strain>
    </source>
</reference>
<organism evidence="2 3">
    <name type="scientific">Toxoplasma gondii p89</name>
    <dbReference type="NCBI Taxonomy" id="943119"/>
    <lineage>
        <taxon>Eukaryota</taxon>
        <taxon>Sar</taxon>
        <taxon>Alveolata</taxon>
        <taxon>Apicomplexa</taxon>
        <taxon>Conoidasida</taxon>
        <taxon>Coccidia</taxon>
        <taxon>Eucoccidiorida</taxon>
        <taxon>Eimeriorina</taxon>
        <taxon>Sarcocystidae</taxon>
        <taxon>Toxoplasma</taxon>
    </lineage>
</organism>
<evidence type="ECO:0000256" key="1">
    <source>
        <dbReference type="SAM" id="Phobius"/>
    </source>
</evidence>
<dbReference type="Proteomes" id="UP000028828">
    <property type="component" value="Unassembled WGS sequence"/>
</dbReference>
<accession>A0A086JUN2</accession>
<comment type="caution">
    <text evidence="2">The sequence shown here is derived from an EMBL/GenBank/DDBJ whole genome shotgun (WGS) entry which is preliminary data.</text>
</comment>
<feature type="transmembrane region" description="Helical" evidence="1">
    <location>
        <begin position="65"/>
        <end position="91"/>
    </location>
</feature>
<keyword evidence="1 2" id="KW-0812">Transmembrane</keyword>
<dbReference type="EMBL" id="AEYI02001572">
    <property type="protein sequence ID" value="KFG35850.1"/>
    <property type="molecule type" value="Genomic_DNA"/>
</dbReference>
<gene>
    <name evidence="2" type="ORF">TGP89_293210</name>
</gene>
<dbReference type="AlphaFoldDB" id="A0A086JUN2"/>
<feature type="transmembrane region" description="Helical" evidence="1">
    <location>
        <begin position="41"/>
        <end position="59"/>
    </location>
</feature>
<sequence length="132" mass="15030">MHLKRGNFSSTAKGNLLRRRASHPLSRCVRTPHCRPRRPRMVSRLVSAGFCCSSSLFFLSSLPDFLLLSSLIFCLLLLLLHRFDLLSSRLLRNKRRSRRRSSRLLPRQKSCGTGSLCTTSPFCLSAVAVKQR</sequence>
<proteinExistence type="predicted"/>
<dbReference type="VEuPathDB" id="ToxoDB:TGP89_293210"/>
<keyword evidence="1" id="KW-1133">Transmembrane helix</keyword>
<name>A0A086JUN2_TOXGO</name>
<protein>
    <submittedName>
        <fullName evidence="2">Putative transmembrane protein</fullName>
    </submittedName>
</protein>
<evidence type="ECO:0000313" key="2">
    <source>
        <dbReference type="EMBL" id="KFG35850.1"/>
    </source>
</evidence>
<keyword evidence="1" id="KW-0472">Membrane</keyword>